<feature type="transmembrane region" description="Helical" evidence="8">
    <location>
        <begin position="189"/>
        <end position="210"/>
    </location>
</feature>
<evidence type="ECO:0000313" key="10">
    <source>
        <dbReference type="EMBL" id="KAF2480951.1"/>
    </source>
</evidence>
<gene>
    <name evidence="10" type="ORF">BDY17DRAFT_203069</name>
</gene>
<evidence type="ECO:0000256" key="5">
    <source>
        <dbReference type="ARBA" id="ARBA00022989"/>
    </source>
</evidence>
<feature type="transmembrane region" description="Helical" evidence="8">
    <location>
        <begin position="157"/>
        <end position="177"/>
    </location>
</feature>
<evidence type="ECO:0000259" key="9">
    <source>
        <dbReference type="PROSITE" id="PS50850"/>
    </source>
</evidence>
<protein>
    <submittedName>
        <fullName evidence="10">Putative sugar transporter</fullName>
    </submittedName>
</protein>
<dbReference type="InterPro" id="IPR005829">
    <property type="entry name" value="Sugar_transporter_CS"/>
</dbReference>
<dbReference type="PANTHER" id="PTHR48022">
    <property type="entry name" value="PLASTIDIC GLUCOSE TRANSPORTER 4"/>
    <property type="match status" value="1"/>
</dbReference>
<feature type="transmembrane region" description="Helical" evidence="8">
    <location>
        <begin position="440"/>
        <end position="460"/>
    </location>
</feature>
<evidence type="ECO:0000256" key="8">
    <source>
        <dbReference type="SAM" id="Phobius"/>
    </source>
</evidence>
<evidence type="ECO:0000256" key="4">
    <source>
        <dbReference type="ARBA" id="ARBA00022692"/>
    </source>
</evidence>
<comment type="similarity">
    <text evidence="2 7">Belongs to the major facilitator superfamily. Sugar transporter (TC 2.A.1.1) family.</text>
</comment>
<reference evidence="10" key="1">
    <citation type="journal article" date="2020" name="Stud. Mycol.">
        <title>101 Dothideomycetes genomes: a test case for predicting lifestyles and emergence of pathogens.</title>
        <authorList>
            <person name="Haridas S."/>
            <person name="Albert R."/>
            <person name="Binder M."/>
            <person name="Bloem J."/>
            <person name="Labutti K."/>
            <person name="Salamov A."/>
            <person name="Andreopoulos B."/>
            <person name="Baker S."/>
            <person name="Barry K."/>
            <person name="Bills G."/>
            <person name="Bluhm B."/>
            <person name="Cannon C."/>
            <person name="Castanera R."/>
            <person name="Culley D."/>
            <person name="Daum C."/>
            <person name="Ezra D."/>
            <person name="Gonzalez J."/>
            <person name="Henrissat B."/>
            <person name="Kuo A."/>
            <person name="Liang C."/>
            <person name="Lipzen A."/>
            <person name="Lutzoni F."/>
            <person name="Magnuson J."/>
            <person name="Mondo S."/>
            <person name="Nolan M."/>
            <person name="Ohm R."/>
            <person name="Pangilinan J."/>
            <person name="Park H.-J."/>
            <person name="Ramirez L."/>
            <person name="Alfaro M."/>
            <person name="Sun H."/>
            <person name="Tritt A."/>
            <person name="Yoshinaga Y."/>
            <person name="Zwiers L.-H."/>
            <person name="Turgeon B."/>
            <person name="Goodwin S."/>
            <person name="Spatafora J."/>
            <person name="Crous P."/>
            <person name="Grigoriev I."/>
        </authorList>
    </citation>
    <scope>NUCLEOTIDE SEQUENCE</scope>
    <source>
        <strain evidence="10">CBS 113389</strain>
    </source>
</reference>
<dbReference type="AlphaFoldDB" id="A0A6A6PMN4"/>
<organism evidence="10 11">
    <name type="scientific">Neohortaea acidophila</name>
    <dbReference type="NCBI Taxonomy" id="245834"/>
    <lineage>
        <taxon>Eukaryota</taxon>
        <taxon>Fungi</taxon>
        <taxon>Dikarya</taxon>
        <taxon>Ascomycota</taxon>
        <taxon>Pezizomycotina</taxon>
        <taxon>Dothideomycetes</taxon>
        <taxon>Dothideomycetidae</taxon>
        <taxon>Mycosphaerellales</taxon>
        <taxon>Teratosphaeriaceae</taxon>
        <taxon>Neohortaea</taxon>
    </lineage>
</organism>
<feature type="transmembrane region" description="Helical" evidence="8">
    <location>
        <begin position="21"/>
        <end position="49"/>
    </location>
</feature>
<dbReference type="InterPro" id="IPR020846">
    <property type="entry name" value="MFS_dom"/>
</dbReference>
<keyword evidence="4 8" id="KW-0812">Transmembrane</keyword>
<keyword evidence="11" id="KW-1185">Reference proteome</keyword>
<dbReference type="GO" id="GO:0016020">
    <property type="term" value="C:membrane"/>
    <property type="evidence" value="ECO:0007669"/>
    <property type="project" value="UniProtKB-SubCell"/>
</dbReference>
<keyword evidence="6 8" id="KW-0472">Membrane</keyword>
<evidence type="ECO:0000256" key="1">
    <source>
        <dbReference type="ARBA" id="ARBA00004141"/>
    </source>
</evidence>
<dbReference type="GeneID" id="54471127"/>
<keyword evidence="5 8" id="KW-1133">Transmembrane helix</keyword>
<feature type="transmembrane region" description="Helical" evidence="8">
    <location>
        <begin position="374"/>
        <end position="398"/>
    </location>
</feature>
<comment type="subcellular location">
    <subcellularLocation>
        <location evidence="1">Membrane</location>
        <topology evidence="1">Multi-pass membrane protein</topology>
    </subcellularLocation>
</comment>
<feature type="transmembrane region" description="Helical" evidence="8">
    <location>
        <begin position="69"/>
        <end position="89"/>
    </location>
</feature>
<evidence type="ECO:0000256" key="3">
    <source>
        <dbReference type="ARBA" id="ARBA00022448"/>
    </source>
</evidence>
<dbReference type="Gene3D" id="1.20.1250.20">
    <property type="entry name" value="MFS general substrate transporter like domains"/>
    <property type="match status" value="1"/>
</dbReference>
<accession>A0A6A6PMN4</accession>
<dbReference type="RefSeq" id="XP_033587521.1">
    <property type="nucleotide sequence ID" value="XM_033730125.1"/>
</dbReference>
<evidence type="ECO:0000256" key="2">
    <source>
        <dbReference type="ARBA" id="ARBA00010992"/>
    </source>
</evidence>
<keyword evidence="3 7" id="KW-0813">Transport</keyword>
<dbReference type="PROSITE" id="PS50850">
    <property type="entry name" value="MFS"/>
    <property type="match status" value="1"/>
</dbReference>
<proteinExistence type="inferred from homology"/>
<dbReference type="FunFam" id="1.20.1250.20:FF:000090">
    <property type="entry name" value="MFS sugar transporter, putative"/>
    <property type="match status" value="1"/>
</dbReference>
<feature type="transmembrane region" description="Helical" evidence="8">
    <location>
        <begin position="277"/>
        <end position="300"/>
    </location>
</feature>
<feature type="transmembrane region" description="Helical" evidence="8">
    <location>
        <begin position="410"/>
        <end position="434"/>
    </location>
</feature>
<dbReference type="InterPro" id="IPR050360">
    <property type="entry name" value="MFS_Sugar_Transporters"/>
</dbReference>
<dbReference type="SUPFAM" id="SSF103473">
    <property type="entry name" value="MFS general substrate transporter"/>
    <property type="match status" value="1"/>
</dbReference>
<dbReference type="PANTHER" id="PTHR48022:SF45">
    <property type="entry name" value="MAJOR FACILITATOR SUPERFAMILY (MFS) PROFILE DOMAIN-CONTAINING PROTEIN-RELATED"/>
    <property type="match status" value="1"/>
</dbReference>
<sequence length="519" mass="56612">MAKQYFFGLTGHKLRTAQLWAVIMPAFILFGYNQAVAGGLLGLPTWIATFPRIDTSTGNAALNTHNSRIQGAVVALYTLGAMFGALSCIPLGDRLGRLRMMQLGSAVHIVGSILQASSFSLGQLIVGRLIAGLGFGALSATAPNWQSECSLAQHRGATVIMESVFISLGLAIAAWVTLGTSFIASSASWRFPLALSSLWAIITIITSAMMPESPRWLLKRGRVEDARQVMAALNGIQPEDPQIQADIDEINQSLRVAGNARFVDIFKMGELRLFNRAALACAGQMFQQLTGINALAFYLATIFHTYLGLTGFQAGIVAASTFTFQMVCSPIGVLTVDRFGRRKLMMVSAFGMGACMAIVAGTTSQTNNKAASGVAGAMIFLFSLFFPVGFLGMTFLYASEIAPNTVRVQITSLSTATAWVFNFMVALVTPVGFATIGWRYFIVWACMNWFLLLPCVYFFFPETAGRHLEEVDEIFRNSKNIFDPVKQARYFVPHRPFESEEAGSDNVVREKVAMKYDEQ</sequence>
<evidence type="ECO:0000256" key="6">
    <source>
        <dbReference type="ARBA" id="ARBA00023136"/>
    </source>
</evidence>
<feature type="transmembrane region" description="Helical" evidence="8">
    <location>
        <begin position="312"/>
        <end position="332"/>
    </location>
</feature>
<dbReference type="InterPro" id="IPR005828">
    <property type="entry name" value="MFS_sugar_transport-like"/>
</dbReference>
<dbReference type="EMBL" id="MU001639">
    <property type="protein sequence ID" value="KAF2480951.1"/>
    <property type="molecule type" value="Genomic_DNA"/>
</dbReference>
<dbReference type="GO" id="GO:0005351">
    <property type="term" value="F:carbohydrate:proton symporter activity"/>
    <property type="evidence" value="ECO:0007669"/>
    <property type="project" value="TreeGrafter"/>
</dbReference>
<evidence type="ECO:0000313" key="11">
    <source>
        <dbReference type="Proteomes" id="UP000799767"/>
    </source>
</evidence>
<name>A0A6A6PMN4_9PEZI</name>
<dbReference type="PROSITE" id="PS00216">
    <property type="entry name" value="SUGAR_TRANSPORT_1"/>
    <property type="match status" value="1"/>
</dbReference>
<dbReference type="PRINTS" id="PR00171">
    <property type="entry name" value="SUGRTRNSPORT"/>
</dbReference>
<dbReference type="OrthoDB" id="6612291at2759"/>
<evidence type="ECO:0000256" key="7">
    <source>
        <dbReference type="RuleBase" id="RU003346"/>
    </source>
</evidence>
<dbReference type="NCBIfam" id="TIGR00879">
    <property type="entry name" value="SP"/>
    <property type="match status" value="1"/>
</dbReference>
<dbReference type="Proteomes" id="UP000799767">
    <property type="component" value="Unassembled WGS sequence"/>
</dbReference>
<keyword evidence="10" id="KW-0762">Sugar transport</keyword>
<dbReference type="InterPro" id="IPR036259">
    <property type="entry name" value="MFS_trans_sf"/>
</dbReference>
<feature type="domain" description="Major facilitator superfamily (MFS) profile" evidence="9">
    <location>
        <begin position="19"/>
        <end position="464"/>
    </location>
</feature>
<dbReference type="InterPro" id="IPR003663">
    <property type="entry name" value="Sugar/inositol_transpt"/>
</dbReference>
<feature type="transmembrane region" description="Helical" evidence="8">
    <location>
        <begin position="344"/>
        <end position="362"/>
    </location>
</feature>
<dbReference type="Pfam" id="PF00083">
    <property type="entry name" value="Sugar_tr"/>
    <property type="match status" value="1"/>
</dbReference>